<dbReference type="InterPro" id="IPR036047">
    <property type="entry name" value="F-box-like_dom_sf"/>
</dbReference>
<dbReference type="Pfam" id="PF23622">
    <property type="entry name" value="LRR_At1g61320_AtMIF1"/>
    <property type="match status" value="1"/>
</dbReference>
<feature type="region of interest" description="Disordered" evidence="1">
    <location>
        <begin position="518"/>
        <end position="569"/>
    </location>
</feature>
<organism evidence="2">
    <name type="scientific">Aegilops tauschii</name>
    <name type="common">Tausch's goatgrass</name>
    <name type="synonym">Aegilops squarrosa</name>
    <dbReference type="NCBI Taxonomy" id="37682"/>
    <lineage>
        <taxon>Eukaryota</taxon>
        <taxon>Viridiplantae</taxon>
        <taxon>Streptophyta</taxon>
        <taxon>Embryophyta</taxon>
        <taxon>Tracheophyta</taxon>
        <taxon>Spermatophyta</taxon>
        <taxon>Magnoliopsida</taxon>
        <taxon>Liliopsida</taxon>
        <taxon>Poales</taxon>
        <taxon>Poaceae</taxon>
        <taxon>BOP clade</taxon>
        <taxon>Pooideae</taxon>
        <taxon>Triticodae</taxon>
        <taxon>Triticeae</taxon>
        <taxon>Triticinae</taxon>
        <taxon>Aegilops</taxon>
    </lineage>
</organism>
<dbReference type="PROSITE" id="PS50181">
    <property type="entry name" value="FBOX"/>
    <property type="match status" value="1"/>
</dbReference>
<dbReference type="InterPro" id="IPR044997">
    <property type="entry name" value="F-box_plant"/>
</dbReference>
<protein>
    <submittedName>
        <fullName evidence="2">Uncharacterized protein</fullName>
    </submittedName>
</protein>
<feature type="compositionally biased region" description="Basic and acidic residues" evidence="1">
    <location>
        <begin position="485"/>
        <end position="495"/>
    </location>
</feature>
<dbReference type="Pfam" id="PF00646">
    <property type="entry name" value="F-box"/>
    <property type="match status" value="1"/>
</dbReference>
<sequence>MEDNEVDRLSKLPDDVLLNIVERLEIADAARTTILSTRWKQIPAILSKVVIVAGSFEPKHGRRKITSDDIVRANATVLEAARCILGRRAGSLSTIHLLCMQFYLGDESVFIGQTVANTIATQKVASVDFTIMTKVRRNCSVDELLTYGRQFMSFFGSCPNTFGGLARLTLENLRLGESDFPKIFSICNQLEFLRFQQCDAGNMSLLEVEHEQLRELLIFCSSIKRVALKCVPKLTILKINAFMSPEDPFCLGYVPLLQTVTVINTGLSRHKMLKLSELLGKTAISTLHLNFKCEKIWVKPEGRKQLLPVFHKLRLVNLINISEECDLTWTMFILQGAPALKELCIMVRDHLCEMTTGEVRKRFTYSEKKDKGLEWEPSSPDFKHHNLAELRIYGFQAEDRFMRYARNVMEAAVNLEAMNLYRNPGCDKCKHTLSDLFRFLKIICYLKYNHFYTLVLLHIATEENMAGASKKGLQDAPPAFNPDDDPSHATDEQRTEPQSSGPLVGYKRWRSKAIISRGKRPDDIVSNESIPGDAENASDKSAGVDQPTNPKRQKTGGNEGHRNRASPARMFKLNKDLFWLDTASQQLLAG</sequence>
<evidence type="ECO:0000313" key="2">
    <source>
        <dbReference type="EnsemblPlants" id="EMT15240"/>
    </source>
</evidence>
<dbReference type="SUPFAM" id="SSF52047">
    <property type="entry name" value="RNI-like"/>
    <property type="match status" value="1"/>
</dbReference>
<dbReference type="InterPro" id="IPR055357">
    <property type="entry name" value="LRR_At1g61320_AtMIF1"/>
</dbReference>
<accession>R7W917</accession>
<dbReference type="EnsemblPlants" id="EMT15240">
    <property type="protein sequence ID" value="EMT15240"/>
    <property type="gene ID" value="F775_18153"/>
</dbReference>
<feature type="region of interest" description="Disordered" evidence="1">
    <location>
        <begin position="469"/>
        <end position="504"/>
    </location>
</feature>
<dbReference type="AlphaFoldDB" id="R7W917"/>
<dbReference type="InterPro" id="IPR032675">
    <property type="entry name" value="LRR_dom_sf"/>
</dbReference>
<reference evidence="2" key="1">
    <citation type="submission" date="2015-06" db="UniProtKB">
        <authorList>
            <consortium name="EnsemblPlants"/>
        </authorList>
    </citation>
    <scope>IDENTIFICATION</scope>
</reference>
<name>R7W917_AEGTA</name>
<dbReference type="Gene3D" id="3.80.10.10">
    <property type="entry name" value="Ribonuclease Inhibitor"/>
    <property type="match status" value="1"/>
</dbReference>
<evidence type="ECO:0000256" key="1">
    <source>
        <dbReference type="SAM" id="MobiDB-lite"/>
    </source>
</evidence>
<dbReference type="InterPro" id="IPR001810">
    <property type="entry name" value="F-box_dom"/>
</dbReference>
<proteinExistence type="predicted"/>
<dbReference type="SUPFAM" id="SSF81383">
    <property type="entry name" value="F-box domain"/>
    <property type="match status" value="1"/>
</dbReference>
<dbReference type="PANTHER" id="PTHR32153">
    <property type="entry name" value="OJ000223_09.16 PROTEIN"/>
    <property type="match status" value="1"/>
</dbReference>